<dbReference type="GO" id="GO:0016020">
    <property type="term" value="C:membrane"/>
    <property type="evidence" value="ECO:0007669"/>
    <property type="project" value="TreeGrafter"/>
</dbReference>
<dbReference type="SMART" id="SM01230">
    <property type="entry name" value="Gln-synt_C"/>
    <property type="match status" value="1"/>
</dbReference>
<dbReference type="SUPFAM" id="SSF54368">
    <property type="entry name" value="Glutamine synthetase, N-terminal domain"/>
    <property type="match status" value="1"/>
</dbReference>
<dbReference type="Proteomes" id="UP001497497">
    <property type="component" value="Unassembled WGS sequence"/>
</dbReference>
<comment type="similarity">
    <text evidence="1 6 7">Belongs to the glutamine synthetase family.</text>
</comment>
<dbReference type="PROSITE" id="PS51987">
    <property type="entry name" value="GS_CATALYTIC"/>
    <property type="match status" value="1"/>
</dbReference>
<dbReference type="InterPro" id="IPR008146">
    <property type="entry name" value="Gln_synth_cat_dom"/>
</dbReference>
<name>A0AAV2IDQ8_LYMST</name>
<evidence type="ECO:0000256" key="3">
    <source>
        <dbReference type="ARBA" id="ARBA00038790"/>
    </source>
</evidence>
<proteinExistence type="inferred from homology"/>
<protein>
    <recommendedName>
        <fullName evidence="4">Lengsin</fullName>
    </recommendedName>
    <alternativeName>
        <fullName evidence="5">Glutamate-ammonia ligase domain-containing protein 1</fullName>
    </alternativeName>
</protein>
<dbReference type="InterPro" id="IPR036651">
    <property type="entry name" value="Gln_synt_N_sf"/>
</dbReference>
<dbReference type="Gene3D" id="3.10.20.70">
    <property type="entry name" value="Glutamine synthetase, N-terminal domain"/>
    <property type="match status" value="1"/>
</dbReference>
<dbReference type="Gene3D" id="3.30.590.10">
    <property type="entry name" value="Glutamine synthetase/guanido kinase, catalytic domain"/>
    <property type="match status" value="1"/>
</dbReference>
<dbReference type="GO" id="GO:0004356">
    <property type="term" value="F:glutamine synthetase activity"/>
    <property type="evidence" value="ECO:0007669"/>
    <property type="project" value="InterPro"/>
</dbReference>
<evidence type="ECO:0000313" key="10">
    <source>
        <dbReference type="Proteomes" id="UP001497497"/>
    </source>
</evidence>
<gene>
    <name evidence="9" type="ORF">GSLYS_00018505001</name>
</gene>
<evidence type="ECO:0000256" key="2">
    <source>
        <dbReference type="ARBA" id="ARBA00037583"/>
    </source>
</evidence>
<dbReference type="GO" id="GO:0005737">
    <property type="term" value="C:cytoplasm"/>
    <property type="evidence" value="ECO:0007669"/>
    <property type="project" value="TreeGrafter"/>
</dbReference>
<evidence type="ECO:0000256" key="4">
    <source>
        <dbReference type="ARBA" id="ARBA00039404"/>
    </source>
</evidence>
<dbReference type="EMBL" id="CAXITT010000668">
    <property type="protein sequence ID" value="CAL1545022.1"/>
    <property type="molecule type" value="Genomic_DNA"/>
</dbReference>
<evidence type="ECO:0000256" key="7">
    <source>
        <dbReference type="RuleBase" id="RU000384"/>
    </source>
</evidence>
<dbReference type="AlphaFoldDB" id="A0AAV2IDQ8"/>
<reference evidence="9 10" key="1">
    <citation type="submission" date="2024-04" db="EMBL/GenBank/DDBJ databases">
        <authorList>
            <consortium name="Genoscope - CEA"/>
            <person name="William W."/>
        </authorList>
    </citation>
    <scope>NUCLEOTIDE SEQUENCE [LARGE SCALE GENOMIC DNA]</scope>
</reference>
<evidence type="ECO:0000259" key="8">
    <source>
        <dbReference type="PROSITE" id="PS51987"/>
    </source>
</evidence>
<accession>A0AAV2IDQ8</accession>
<keyword evidence="10" id="KW-1185">Reference proteome</keyword>
<dbReference type="Pfam" id="PF00120">
    <property type="entry name" value="Gln-synt_C"/>
    <property type="match status" value="1"/>
</dbReference>
<sequence length="473" mass="53204">MPTTTTTSQVVTPVETPFYDVEKRLDDESIDDYDAVLFTVCDVFGRPRGKFAVGSGVKKFVKEGMEMPNTTCVLGFNSEVPKTVLRYSQAKASTCRMFPDLSSLRPLSWLCKEGRKVGQVLCDLYDSSKKPDPSSPREIAKRQVAALEKIGFQIMSAHETEFMMFHKGTLNPMGGNIHEIVNMYRLDGELSFLYDVMLGLLNSGIPVETQMEEFQPGQVEYSLQPQYGIKMADCVHRMRYIAKAIGDTGGFDSVFMTRPHAENQSNGYHLNHSLWTLDGKNAFYDPDGDHKCSEILRHWVAGLLLHGHALLALFNPTTNCYERLHGFFSPSDNVWNYDDRNARLRVKTKGKNVHIEDRSPSSACNPYLVLAGLIAAGMDGIVNKLECPAPREFRPLVEGDARGKPENPLPKTFDEALNALEKDTVLKTALGKEFIEDYIALCKEFQLEKLKDSLVKEPSERFEAARALFLYNL</sequence>
<dbReference type="GO" id="GO:0006542">
    <property type="term" value="P:glutamine biosynthetic process"/>
    <property type="evidence" value="ECO:0007669"/>
    <property type="project" value="InterPro"/>
</dbReference>
<feature type="domain" description="GS catalytic" evidence="8">
    <location>
        <begin position="136"/>
        <end position="473"/>
    </location>
</feature>
<evidence type="ECO:0000256" key="6">
    <source>
        <dbReference type="PROSITE-ProRule" id="PRU01331"/>
    </source>
</evidence>
<dbReference type="PANTHER" id="PTHR43407:SF1">
    <property type="entry name" value="LENGSIN"/>
    <property type="match status" value="1"/>
</dbReference>
<dbReference type="PANTHER" id="PTHR43407">
    <property type="entry name" value="GLUTAMINE SYNTHETASE"/>
    <property type="match status" value="1"/>
</dbReference>
<comment type="subunit">
    <text evidence="3">Dodecamer. Interacts with BFSP2 and VIM.</text>
</comment>
<evidence type="ECO:0000256" key="5">
    <source>
        <dbReference type="ARBA" id="ARBA00042675"/>
    </source>
</evidence>
<comment type="caution">
    <text evidence="9">The sequence shown here is derived from an EMBL/GenBank/DDBJ whole genome shotgun (WGS) entry which is preliminary data.</text>
</comment>
<comment type="function">
    <text evidence="2">May act as a component of the cytoskeleton or as a chaperone for the reorganization of intermediate filament proteins during terminal differentiation in the lens. Does not seem to have enzymatic activity.</text>
</comment>
<evidence type="ECO:0000313" key="9">
    <source>
        <dbReference type="EMBL" id="CAL1545022.1"/>
    </source>
</evidence>
<evidence type="ECO:0000256" key="1">
    <source>
        <dbReference type="ARBA" id="ARBA00009897"/>
    </source>
</evidence>
<organism evidence="9 10">
    <name type="scientific">Lymnaea stagnalis</name>
    <name type="common">Great pond snail</name>
    <name type="synonym">Helix stagnalis</name>
    <dbReference type="NCBI Taxonomy" id="6523"/>
    <lineage>
        <taxon>Eukaryota</taxon>
        <taxon>Metazoa</taxon>
        <taxon>Spiralia</taxon>
        <taxon>Lophotrochozoa</taxon>
        <taxon>Mollusca</taxon>
        <taxon>Gastropoda</taxon>
        <taxon>Heterobranchia</taxon>
        <taxon>Euthyneura</taxon>
        <taxon>Panpulmonata</taxon>
        <taxon>Hygrophila</taxon>
        <taxon>Lymnaeoidea</taxon>
        <taxon>Lymnaeidae</taxon>
        <taxon>Lymnaea</taxon>
    </lineage>
</organism>
<dbReference type="SUPFAM" id="SSF55931">
    <property type="entry name" value="Glutamine synthetase/guanido kinase"/>
    <property type="match status" value="1"/>
</dbReference>
<dbReference type="InterPro" id="IPR014746">
    <property type="entry name" value="Gln_synth/guanido_kin_cat_dom"/>
</dbReference>